<dbReference type="GO" id="GO:0016020">
    <property type="term" value="C:membrane"/>
    <property type="evidence" value="ECO:0007669"/>
    <property type="project" value="UniProtKB-SubCell"/>
</dbReference>
<name>A0A2D0T343_ICTPU</name>
<dbReference type="AlphaFoldDB" id="A0A2D0T343"/>
<evidence type="ECO:0000256" key="1">
    <source>
        <dbReference type="ARBA" id="ARBA00004370"/>
    </source>
</evidence>
<dbReference type="InterPro" id="IPR031777">
    <property type="entry name" value="Sortilin_C"/>
</dbReference>
<dbReference type="PANTHER" id="PTHR12106">
    <property type="entry name" value="SORTILIN RELATED"/>
    <property type="match status" value="1"/>
</dbReference>
<dbReference type="SMART" id="SM00602">
    <property type="entry name" value="VPS10"/>
    <property type="match status" value="1"/>
</dbReference>
<reference evidence="7" key="1">
    <citation type="journal article" date="2016" name="Nat. Commun.">
        <title>The channel catfish genome sequence provides insights into the evolution of scale formation in teleosts.</title>
        <authorList>
            <person name="Liu Z."/>
            <person name="Liu S."/>
            <person name="Yao J."/>
            <person name="Bao L."/>
            <person name="Zhang J."/>
            <person name="Li Y."/>
            <person name="Jiang C."/>
            <person name="Sun L."/>
            <person name="Wang R."/>
            <person name="Zhang Y."/>
            <person name="Zhou T."/>
            <person name="Zeng Q."/>
            <person name="Fu Q."/>
            <person name="Gao S."/>
            <person name="Li N."/>
            <person name="Koren S."/>
            <person name="Jiang Y."/>
            <person name="Zimin A."/>
            <person name="Xu P."/>
            <person name="Phillippy A.M."/>
            <person name="Geng X."/>
            <person name="Song L."/>
            <person name="Sun F."/>
            <person name="Li C."/>
            <person name="Wang X."/>
            <person name="Chen A."/>
            <person name="Jin Y."/>
            <person name="Yuan Z."/>
            <person name="Yang Y."/>
            <person name="Tan S."/>
            <person name="Peatman E."/>
            <person name="Lu J."/>
            <person name="Qin Z."/>
            <person name="Dunham R."/>
            <person name="Li Z."/>
            <person name="Sonstegard T."/>
            <person name="Feng J."/>
            <person name="Danzmann R.G."/>
            <person name="Schroeder S."/>
            <person name="Scheffler B."/>
            <person name="Duke M.V."/>
            <person name="Ballard L."/>
            <person name="Kucuktas H."/>
            <person name="Kaltenboeck L."/>
            <person name="Liu H."/>
            <person name="Armbruster J."/>
            <person name="Xie Y."/>
            <person name="Kirby M.L."/>
            <person name="Tian Y."/>
            <person name="Flanagan M.E."/>
            <person name="Mu W."/>
            <person name="Waldbieser G.C."/>
        </authorList>
    </citation>
    <scope>NUCLEOTIDE SEQUENCE [LARGE SCALE GENOMIC DNA]</scope>
    <source>
        <strain evidence="7">SDA103</strain>
    </source>
</reference>
<dbReference type="InterPro" id="IPR031778">
    <property type="entry name" value="Sortilin_N"/>
</dbReference>
<dbReference type="GO" id="GO:0006897">
    <property type="term" value="P:endocytosis"/>
    <property type="evidence" value="ECO:0007669"/>
    <property type="project" value="TreeGrafter"/>
</dbReference>
<dbReference type="SUPFAM" id="SSF110296">
    <property type="entry name" value="Oligoxyloglucan reducing end-specific cellobiohydrolase"/>
    <property type="match status" value="2"/>
</dbReference>
<comment type="subcellular location">
    <subcellularLocation>
        <location evidence="1">Membrane</location>
    </subcellularLocation>
</comment>
<keyword evidence="2" id="KW-0677">Repeat</keyword>
<sequence length="836" mass="92689">MLDHCGSVCAVRLDDLVMIWRLAAVALTGSLVLVDAGVLCETLTFSRSLPEDFSAFRTKRSLQSNFVECTTPVSPREHTALESNTYETVFHGDDGSSFILARVGDGTGVILVLSTVTAPLESIYERGSMRLYRSEDFGKSFHDISYTINSSFIRKDFGISVGPGNSQQVILTAELPITSVPGGLIFTSTDSGKTFRPVQLPFHPAQPISFHHHNPDCLLVISTKGSLWLSQNFGSSWSKIHDGVYSFTWGPGDTLFFSYSPKDTAEADRRGDLFLRRTQDLGRTFSTIAQNIFSFGYIGGFLFTSVMERPGSPRAIYVSSDHGDRFTKAVLPSATSEQFYSVLDGDEDMIFMHVDSPGDETYFGTVYTSDDRGILYSKSLERHLFGGERKSDFTNVTSLRGAYLTNVLEEDGRICTVITFNNGGKWRPVKKPKNVECEGRVKRCNLHIHGEHSHYSGISPMLPLSHPSAVGLIIAHGSVGDSISVSKPDVYVSSDGGYNWIRALRGPHQYGILDSGGLIVAVEVRRDRQANAIKFSTDEGQCWKAYNFTEHPIFFAGIAAEPGAKTLNISVFGYRPDDDDQPTWVAVTIDFEQLLTRECGEPDYIEWLAHSDEGEQDTETGGCVLGYKETFQRLRKTSVCRKGRNYVVSKHQKSCPCSREDYMCDYGYYQHENSSECVKQPAFTNQTLESCFSGEVEELQTTGYRKLPSDKCEGGFSPPRQMDAAKMHCGNTSQPPPTSHQPNRLGVWLLIVISVSVGAVALTIVTAVIITVQRMNYRQRLTSFQFSALQLHEDELCTAFASTPSSNQAVYQEESDDVVFNSMNTVVPESHTDLKC</sequence>
<accession>A0A2D0T343</accession>
<dbReference type="Pfam" id="PF15902">
    <property type="entry name" value="Sortilin-Vps10"/>
    <property type="match status" value="1"/>
</dbReference>
<dbReference type="KEGG" id="ipu:108279534"/>
<dbReference type="OrthoDB" id="443634at2759"/>
<dbReference type="RefSeq" id="XP_017349333.1">
    <property type="nucleotide sequence ID" value="XM_017493844.3"/>
</dbReference>
<evidence type="ECO:0000256" key="2">
    <source>
        <dbReference type="ARBA" id="ARBA00022737"/>
    </source>
</evidence>
<evidence type="ECO:0000256" key="5">
    <source>
        <dbReference type="SAM" id="Phobius"/>
    </source>
</evidence>
<evidence type="ECO:0000259" key="6">
    <source>
        <dbReference type="SMART" id="SM00602"/>
    </source>
</evidence>
<dbReference type="PANTHER" id="PTHR12106:SF46">
    <property type="entry name" value="SORTILIN ISOFORM X1"/>
    <property type="match status" value="1"/>
</dbReference>
<dbReference type="GO" id="GO:0016050">
    <property type="term" value="P:vesicle organization"/>
    <property type="evidence" value="ECO:0007669"/>
    <property type="project" value="TreeGrafter"/>
</dbReference>
<dbReference type="GeneID" id="108279534"/>
<evidence type="ECO:0000256" key="3">
    <source>
        <dbReference type="ARBA" id="ARBA00023136"/>
    </source>
</evidence>
<dbReference type="Gene3D" id="2.130.10.10">
    <property type="entry name" value="YVTN repeat-like/Quinoprotein amine dehydrogenase"/>
    <property type="match status" value="1"/>
</dbReference>
<dbReference type="Pfam" id="PF15901">
    <property type="entry name" value="Sortilin_C"/>
    <property type="match status" value="1"/>
</dbReference>
<keyword evidence="4" id="KW-0325">Glycoprotein</keyword>
<dbReference type="Proteomes" id="UP000221080">
    <property type="component" value="Chromosome 19"/>
</dbReference>
<organism evidence="7 8">
    <name type="scientific">Ictalurus punctatus</name>
    <name type="common">Channel catfish</name>
    <name type="synonym">Silurus punctatus</name>
    <dbReference type="NCBI Taxonomy" id="7998"/>
    <lineage>
        <taxon>Eukaryota</taxon>
        <taxon>Metazoa</taxon>
        <taxon>Chordata</taxon>
        <taxon>Craniata</taxon>
        <taxon>Vertebrata</taxon>
        <taxon>Euteleostomi</taxon>
        <taxon>Actinopterygii</taxon>
        <taxon>Neopterygii</taxon>
        <taxon>Teleostei</taxon>
        <taxon>Ostariophysi</taxon>
        <taxon>Siluriformes</taxon>
        <taxon>Ictaluridae</taxon>
        <taxon>Ictalurus</taxon>
    </lineage>
</organism>
<dbReference type="Gene3D" id="2.10.70.80">
    <property type="match status" value="1"/>
</dbReference>
<dbReference type="InterPro" id="IPR006581">
    <property type="entry name" value="VPS10"/>
</dbReference>
<reference evidence="8" key="2">
    <citation type="submission" date="2025-08" db="UniProtKB">
        <authorList>
            <consortium name="RefSeq"/>
        </authorList>
    </citation>
    <scope>IDENTIFICATION</scope>
    <source>
        <tissue evidence="8">Blood</tissue>
    </source>
</reference>
<protein>
    <submittedName>
        <fullName evidence="8">Sortilin</fullName>
    </submittedName>
</protein>
<evidence type="ECO:0000256" key="4">
    <source>
        <dbReference type="ARBA" id="ARBA00023180"/>
    </source>
</evidence>
<dbReference type="InterPro" id="IPR015943">
    <property type="entry name" value="WD40/YVTN_repeat-like_dom_sf"/>
</dbReference>
<dbReference type="GO" id="GO:0006895">
    <property type="term" value="P:Golgi to endosome transport"/>
    <property type="evidence" value="ECO:0007669"/>
    <property type="project" value="TreeGrafter"/>
</dbReference>
<dbReference type="Gene3D" id="3.30.60.270">
    <property type="match status" value="1"/>
</dbReference>
<proteinExistence type="predicted"/>
<keyword evidence="7" id="KW-1185">Reference proteome</keyword>
<dbReference type="GO" id="GO:0005794">
    <property type="term" value="C:Golgi apparatus"/>
    <property type="evidence" value="ECO:0007669"/>
    <property type="project" value="TreeGrafter"/>
</dbReference>
<evidence type="ECO:0000313" key="8">
    <source>
        <dbReference type="RefSeq" id="XP_017349333.1"/>
    </source>
</evidence>
<keyword evidence="3 5" id="KW-0472">Membrane</keyword>
<keyword evidence="5" id="KW-0812">Transmembrane</keyword>
<evidence type="ECO:0000313" key="7">
    <source>
        <dbReference type="Proteomes" id="UP000221080"/>
    </source>
</evidence>
<keyword evidence="5" id="KW-1133">Transmembrane helix</keyword>
<dbReference type="InterPro" id="IPR050310">
    <property type="entry name" value="VPS10-sortilin"/>
</dbReference>
<feature type="transmembrane region" description="Helical" evidence="5">
    <location>
        <begin position="745"/>
        <end position="772"/>
    </location>
</feature>
<gene>
    <name evidence="8" type="primary">si:dkey-159a18.1</name>
</gene>
<feature type="domain" description="VPS10" evidence="6">
    <location>
        <begin position="120"/>
        <end position="734"/>
    </location>
</feature>
<dbReference type="GO" id="GO:0005829">
    <property type="term" value="C:cytosol"/>
    <property type="evidence" value="ECO:0007669"/>
    <property type="project" value="GOC"/>
</dbReference>